<sequence length="465" mass="52606">MPSYSILDLSLQGLPSEVQQQILSHLVSSKSFNSIHSLLLTCKHLYDIALPFSVQTYSNAPLLSRSDGPQPRNRTLQFLRYITLIKPEVARHVQTLDLQEWSYERNPSSKALRVKPDERLLYQKLLRKELPSEKKSNLNYISRWSKALNEGVEDASLALLLVVCSNIQTLLFAEAEQESFFTGFLSTVISDALAAGGSTDNFLNRLHCVKHHGGGSWELSSLEFEKFHLWLFQMPGIKTFEVDSVCVHKVYCETIDKIPRRSSSIESLPLSDSTSMTPAFHSLIGACRSLRLFHYKHESMGCPEEVTPRDIISALLLHADTLEDLHVTSSCGLDYWHKLASSQDPGWTYMGSQLSQMHKLKHLALAVEALTGIHNRAADYPPDVFRKPAPPPLAECIPEQLEYLEIEHPKMEDMAYLVEFVETLRSGNRFSQLRLVRFRFGSSRVEKEELQSLHVNKDGLTVGGL</sequence>
<dbReference type="CDD" id="cd09917">
    <property type="entry name" value="F-box_SF"/>
    <property type="match status" value="1"/>
</dbReference>
<comment type="caution">
    <text evidence="1">The sequence shown here is derived from an EMBL/GenBank/DDBJ whole genome shotgun (WGS) entry which is preliminary data.</text>
</comment>
<evidence type="ECO:0008006" key="3">
    <source>
        <dbReference type="Google" id="ProtNLM"/>
    </source>
</evidence>
<evidence type="ECO:0000313" key="1">
    <source>
        <dbReference type="EMBL" id="KAF4450523.1"/>
    </source>
</evidence>
<gene>
    <name evidence="1" type="ORF">F53441_6378</name>
</gene>
<organism evidence="1 2">
    <name type="scientific">Fusarium austroafricanum</name>
    <dbReference type="NCBI Taxonomy" id="2364996"/>
    <lineage>
        <taxon>Eukaryota</taxon>
        <taxon>Fungi</taxon>
        <taxon>Dikarya</taxon>
        <taxon>Ascomycota</taxon>
        <taxon>Pezizomycotina</taxon>
        <taxon>Sordariomycetes</taxon>
        <taxon>Hypocreomycetidae</taxon>
        <taxon>Hypocreales</taxon>
        <taxon>Nectriaceae</taxon>
        <taxon>Fusarium</taxon>
        <taxon>Fusarium concolor species complex</taxon>
    </lineage>
</organism>
<accession>A0A8H4KJT3</accession>
<reference evidence="1" key="1">
    <citation type="submission" date="2020-01" db="EMBL/GenBank/DDBJ databases">
        <title>Identification and distribution of gene clusters putatively required for synthesis of sphingolipid metabolism inhibitors in phylogenetically diverse species of the filamentous fungus Fusarium.</title>
        <authorList>
            <person name="Kim H.-S."/>
            <person name="Busman M."/>
            <person name="Brown D.W."/>
            <person name="Divon H."/>
            <person name="Uhlig S."/>
            <person name="Proctor R.H."/>
        </authorList>
    </citation>
    <scope>NUCLEOTIDE SEQUENCE</scope>
    <source>
        <strain evidence="1">NRRL 53441</strain>
    </source>
</reference>
<evidence type="ECO:0000313" key="2">
    <source>
        <dbReference type="Proteomes" id="UP000605986"/>
    </source>
</evidence>
<dbReference type="EMBL" id="JAADJG010000247">
    <property type="protein sequence ID" value="KAF4450523.1"/>
    <property type="molecule type" value="Genomic_DNA"/>
</dbReference>
<protein>
    <recommendedName>
        <fullName evidence="3">F-box domain-containing protein</fullName>
    </recommendedName>
</protein>
<dbReference type="OrthoDB" id="2520703at2759"/>
<proteinExistence type="predicted"/>
<name>A0A8H4KJT3_9HYPO</name>
<dbReference type="Proteomes" id="UP000605986">
    <property type="component" value="Unassembled WGS sequence"/>
</dbReference>
<dbReference type="AlphaFoldDB" id="A0A8H4KJT3"/>
<keyword evidence="2" id="KW-1185">Reference proteome</keyword>